<gene>
    <name evidence="4" type="ORF">I8J30_25655</name>
</gene>
<evidence type="ECO:0000256" key="2">
    <source>
        <dbReference type="RuleBase" id="RU364082"/>
    </source>
</evidence>
<dbReference type="InterPro" id="IPR005913">
    <property type="entry name" value="dTDP_dehydrorham_reduct"/>
</dbReference>
<dbReference type="InterPro" id="IPR029903">
    <property type="entry name" value="RmlD-like-bd"/>
</dbReference>
<feature type="domain" description="RmlD-like substrate binding" evidence="3">
    <location>
        <begin position="1"/>
        <end position="209"/>
    </location>
</feature>
<evidence type="ECO:0000313" key="5">
    <source>
        <dbReference type="Proteomes" id="UP000673394"/>
    </source>
</evidence>
<proteinExistence type="inferred from homology"/>
<dbReference type="PANTHER" id="PTHR10491:SF4">
    <property type="entry name" value="METHIONINE ADENOSYLTRANSFERASE 2 SUBUNIT BETA"/>
    <property type="match status" value="1"/>
</dbReference>
<dbReference type="Gene3D" id="3.90.25.10">
    <property type="entry name" value="UDP-galactose 4-epimerase, domain 1"/>
    <property type="match status" value="1"/>
</dbReference>
<dbReference type="RefSeq" id="WP_210663001.1">
    <property type="nucleotide sequence ID" value="NZ_JAGKSP010000015.1"/>
</dbReference>
<dbReference type="EC" id="1.1.1.133" evidence="2"/>
<keyword evidence="2" id="KW-0560">Oxidoreductase</keyword>
<keyword evidence="2" id="KW-0521">NADP</keyword>
<dbReference type="InterPro" id="IPR036291">
    <property type="entry name" value="NAD(P)-bd_dom_sf"/>
</dbReference>
<dbReference type="Pfam" id="PF04321">
    <property type="entry name" value="RmlD_sub_bind"/>
    <property type="match status" value="1"/>
</dbReference>
<comment type="function">
    <text evidence="2">Catalyzes the reduction of dTDP-6-deoxy-L-lyxo-4-hexulose to yield dTDP-L-rhamnose.</text>
</comment>
<keyword evidence="5" id="KW-1185">Reference proteome</keyword>
<evidence type="ECO:0000259" key="3">
    <source>
        <dbReference type="Pfam" id="PF04321"/>
    </source>
</evidence>
<reference evidence="4 5" key="1">
    <citation type="submission" date="2021-04" db="EMBL/GenBank/DDBJ databases">
        <title>Paenibacillus sp. DLE-14 whole genome sequence.</title>
        <authorList>
            <person name="Ham Y.J."/>
        </authorList>
    </citation>
    <scope>NUCLEOTIDE SEQUENCE [LARGE SCALE GENOMIC DNA]</scope>
    <source>
        <strain evidence="4 5">DLE-14</strain>
    </source>
</reference>
<dbReference type="CDD" id="cd05254">
    <property type="entry name" value="dTDP_HR_like_SDR_e"/>
    <property type="match status" value="1"/>
</dbReference>
<dbReference type="SUPFAM" id="SSF51735">
    <property type="entry name" value="NAD(P)-binding Rossmann-fold domains"/>
    <property type="match status" value="1"/>
</dbReference>
<organism evidence="4 5">
    <name type="scientific">Paenibacillus lignilyticus</name>
    <dbReference type="NCBI Taxonomy" id="1172615"/>
    <lineage>
        <taxon>Bacteria</taxon>
        <taxon>Bacillati</taxon>
        <taxon>Bacillota</taxon>
        <taxon>Bacilli</taxon>
        <taxon>Bacillales</taxon>
        <taxon>Paenibacillaceae</taxon>
        <taxon>Paenibacillus</taxon>
    </lineage>
</organism>
<comment type="caution">
    <text evidence="4">The sequence shown here is derived from an EMBL/GenBank/DDBJ whole genome shotgun (WGS) entry which is preliminary data.</text>
</comment>
<dbReference type="Proteomes" id="UP000673394">
    <property type="component" value="Unassembled WGS sequence"/>
</dbReference>
<comment type="similarity">
    <text evidence="1 2">Belongs to the dTDP-4-dehydrorhamnose reductase family.</text>
</comment>
<sequence length="223" mass="24121">MNIMITGAVGQLGRDLLRVLGQGYTYTAFTGKELDICDLKAVKKIVGEVKPDVVIHAAAYSKADQAEEAIEQAYRLHALGVSHLAIAAEAAGAKLVHVSTDYVFDGTKGKPCGGLDRTIPLNVYGQSKLLGEQFVHAVCPRHFIVRTSLLSSNDGVNFVTKILSLAENQETVKGVDDPLGSPAYTLDLAECIGRLITTERYGTYHVSSSYGPDSFRSERRYSV</sequence>
<dbReference type="Gene3D" id="3.40.50.720">
    <property type="entry name" value="NAD(P)-binding Rossmann-like Domain"/>
    <property type="match status" value="1"/>
</dbReference>
<comment type="pathway">
    <text evidence="2">Carbohydrate biosynthesis; dTDP-L-rhamnose biosynthesis.</text>
</comment>
<accession>A0ABS5CJP1</accession>
<dbReference type="EMBL" id="JAGKSP010000015">
    <property type="protein sequence ID" value="MBP3966093.1"/>
    <property type="molecule type" value="Genomic_DNA"/>
</dbReference>
<name>A0ABS5CJP1_9BACL</name>
<dbReference type="PANTHER" id="PTHR10491">
    <property type="entry name" value="DTDP-4-DEHYDRORHAMNOSE REDUCTASE"/>
    <property type="match status" value="1"/>
</dbReference>
<evidence type="ECO:0000313" key="4">
    <source>
        <dbReference type="EMBL" id="MBP3966093.1"/>
    </source>
</evidence>
<protein>
    <recommendedName>
        <fullName evidence="2">dTDP-4-dehydrorhamnose reductase</fullName>
        <ecNumber evidence="2">1.1.1.133</ecNumber>
    </recommendedName>
</protein>
<evidence type="ECO:0000256" key="1">
    <source>
        <dbReference type="ARBA" id="ARBA00010944"/>
    </source>
</evidence>